<feature type="compositionally biased region" description="Basic and acidic residues" evidence="1">
    <location>
        <begin position="98"/>
        <end position="109"/>
    </location>
</feature>
<gene>
    <name evidence="2" type="ORF">TEOVI_000062800</name>
</gene>
<comment type="caution">
    <text evidence="2">The sequence shown here is derived from an EMBL/GenBank/DDBJ whole genome shotgun (WGS) entry which is preliminary data.</text>
</comment>
<dbReference type="GeneID" id="92374568"/>
<evidence type="ECO:0000256" key="1">
    <source>
        <dbReference type="SAM" id="MobiDB-lite"/>
    </source>
</evidence>
<name>A0A1G4IA54_TRYEQ</name>
<keyword evidence="3" id="KW-1185">Reference proteome</keyword>
<feature type="region of interest" description="Disordered" evidence="1">
    <location>
        <begin position="98"/>
        <end position="125"/>
    </location>
</feature>
<proteinExistence type="predicted"/>
<dbReference type="InterPro" id="IPR015943">
    <property type="entry name" value="WD40/YVTN_repeat-like_dom_sf"/>
</dbReference>
<evidence type="ECO:0008006" key="4">
    <source>
        <dbReference type="Google" id="ProtNLM"/>
    </source>
</evidence>
<dbReference type="EMBL" id="CZPT02001148">
    <property type="protein sequence ID" value="SCU69071.1"/>
    <property type="molecule type" value="Genomic_DNA"/>
</dbReference>
<dbReference type="Proteomes" id="UP000195570">
    <property type="component" value="Unassembled WGS sequence"/>
</dbReference>
<dbReference type="VEuPathDB" id="TriTrypDB:TEOVI_000062800"/>
<dbReference type="Gene3D" id="2.130.10.10">
    <property type="entry name" value="YVTN repeat-like/Quinoprotein amine dehydrogenase"/>
    <property type="match status" value="1"/>
</dbReference>
<accession>A0A1G4IA54</accession>
<sequence>MMALELLAQQYLPISPRHLSLLTLDGGSPAAVVAVSPAYDNFNRVFFLEWDYPTETGNFRLIHTEMPGVGVNALSLMLSQDGVVHCVVQCASKGKEESPKTYLLRRTEDAGNSDSDTSDNGNEEDTAVKYKILPKVMEDDSRSWTVATRLYRGNGGVRDSNNSSRVVAACGGERGEPNALKMMYLSGTRLSVQQSVELPVLSTFPLLRLCEIDGDVSSLLALCHHAVLEIDPRLKQQESVVRAWKWTPRDPLTAFAVKDNSIVAGTEDGVLVLWDLRFAAVHEKGSKAVDHSVSCGAPITGLHMPHSSSVLSCQADGAVLTWERCSTSSINNINEACFVPRRIPALPPTFVGTPGCVGMAAEDNIAVVADESGVLSIFSMS</sequence>
<dbReference type="AlphaFoldDB" id="A0A1G4IA54"/>
<dbReference type="SUPFAM" id="SSF50978">
    <property type="entry name" value="WD40 repeat-like"/>
    <property type="match status" value="1"/>
</dbReference>
<dbReference type="InterPro" id="IPR036322">
    <property type="entry name" value="WD40_repeat_dom_sf"/>
</dbReference>
<dbReference type="RefSeq" id="XP_067080108.1">
    <property type="nucleotide sequence ID" value="XM_067224007.1"/>
</dbReference>
<organism evidence="2 3">
    <name type="scientific">Trypanosoma equiperdum</name>
    <dbReference type="NCBI Taxonomy" id="5694"/>
    <lineage>
        <taxon>Eukaryota</taxon>
        <taxon>Discoba</taxon>
        <taxon>Euglenozoa</taxon>
        <taxon>Kinetoplastea</taxon>
        <taxon>Metakinetoplastina</taxon>
        <taxon>Trypanosomatida</taxon>
        <taxon>Trypanosomatidae</taxon>
        <taxon>Trypanosoma</taxon>
    </lineage>
</organism>
<evidence type="ECO:0000313" key="2">
    <source>
        <dbReference type="EMBL" id="SCU69071.1"/>
    </source>
</evidence>
<reference evidence="2" key="1">
    <citation type="submission" date="2016-09" db="EMBL/GenBank/DDBJ databases">
        <authorList>
            <person name="Hebert L."/>
            <person name="Moumen B."/>
        </authorList>
    </citation>
    <scope>NUCLEOTIDE SEQUENCE [LARGE SCALE GENOMIC DNA]</scope>
    <source>
        <strain evidence="2">OVI</strain>
    </source>
</reference>
<evidence type="ECO:0000313" key="3">
    <source>
        <dbReference type="Proteomes" id="UP000195570"/>
    </source>
</evidence>
<feature type="compositionally biased region" description="Polar residues" evidence="1">
    <location>
        <begin position="110"/>
        <end position="120"/>
    </location>
</feature>
<protein>
    <recommendedName>
        <fullName evidence="4">Guanine nucleotide-binding protein subunit beta-like protein</fullName>
    </recommendedName>
</protein>